<organism evidence="2 3">
    <name type="scientific">Pseudolysobacter antarcticus</name>
    <dbReference type="NCBI Taxonomy" id="2511995"/>
    <lineage>
        <taxon>Bacteria</taxon>
        <taxon>Pseudomonadati</taxon>
        <taxon>Pseudomonadota</taxon>
        <taxon>Gammaproteobacteria</taxon>
        <taxon>Lysobacterales</taxon>
        <taxon>Rhodanobacteraceae</taxon>
        <taxon>Pseudolysobacter</taxon>
    </lineage>
</organism>
<evidence type="ECO:0000313" key="2">
    <source>
        <dbReference type="EMBL" id="QBB70506.1"/>
    </source>
</evidence>
<protein>
    <submittedName>
        <fullName evidence="2">Uncharacterized protein</fullName>
    </submittedName>
</protein>
<dbReference type="KEGG" id="xbc:ELE36_09105"/>
<dbReference type="OrthoDB" id="142347at135614"/>
<accession>A0A411HJ00</accession>
<dbReference type="EMBL" id="CP035704">
    <property type="protein sequence ID" value="QBB70506.1"/>
    <property type="molecule type" value="Genomic_DNA"/>
</dbReference>
<evidence type="ECO:0000256" key="1">
    <source>
        <dbReference type="SAM" id="MobiDB-lite"/>
    </source>
</evidence>
<keyword evidence="3" id="KW-1185">Reference proteome</keyword>
<dbReference type="Proteomes" id="UP000291562">
    <property type="component" value="Chromosome"/>
</dbReference>
<sequence length="153" mass="16525">MNFRSAHIARFRRAGFALATLLLMTVPVVLLAQKTPPTTPKQNAAADDAATAAPSTASKANSRSALNERQVPFEELKNRIGQRVIIRTVYNTVRSGVLTAYDNTSLDITTDKAQGGFSLSVPRETIKTVSIMLEQINDDPLFPTAGKPGAKKN</sequence>
<name>A0A411HJ00_9GAMM</name>
<feature type="region of interest" description="Disordered" evidence="1">
    <location>
        <begin position="37"/>
        <end position="70"/>
    </location>
</feature>
<evidence type="ECO:0000313" key="3">
    <source>
        <dbReference type="Proteomes" id="UP000291562"/>
    </source>
</evidence>
<feature type="compositionally biased region" description="Low complexity" evidence="1">
    <location>
        <begin position="40"/>
        <end position="61"/>
    </location>
</feature>
<gene>
    <name evidence="2" type="ORF">ELE36_09105</name>
</gene>
<dbReference type="RefSeq" id="WP_129832764.1">
    <property type="nucleotide sequence ID" value="NZ_CP035704.1"/>
</dbReference>
<dbReference type="AlphaFoldDB" id="A0A411HJ00"/>
<proteinExistence type="predicted"/>
<reference evidence="2 3" key="1">
    <citation type="submission" date="2019-01" db="EMBL/GenBank/DDBJ databases">
        <title>Pseudolysobacter antarctica gen. nov., sp. nov., isolated from Fildes Peninsula, Antarctica.</title>
        <authorList>
            <person name="Wei Z."/>
            <person name="Peng F."/>
        </authorList>
    </citation>
    <scope>NUCLEOTIDE SEQUENCE [LARGE SCALE GENOMIC DNA]</scope>
    <source>
        <strain evidence="2 3">AQ6-296</strain>
    </source>
</reference>